<dbReference type="PANTHER" id="PTHR24006:SF687">
    <property type="entry name" value="UBIQUITIN CARBOXYL-TERMINAL HYDROLASE 10"/>
    <property type="match status" value="1"/>
</dbReference>
<dbReference type="EC" id="3.4.19.12" evidence="6"/>
<proteinExistence type="inferred from homology"/>
<dbReference type="PROSITE" id="PS00972">
    <property type="entry name" value="USP_1"/>
    <property type="match status" value="1"/>
</dbReference>
<comment type="similarity">
    <text evidence="6">Belongs to the peptidase C19 family.</text>
</comment>
<feature type="region of interest" description="Disordered" evidence="7">
    <location>
        <begin position="212"/>
        <end position="313"/>
    </location>
</feature>
<feature type="domain" description="USP" evidence="8">
    <location>
        <begin position="559"/>
        <end position="942"/>
    </location>
</feature>
<dbReference type="InterPro" id="IPR038765">
    <property type="entry name" value="Papain-like_cys_pep_sf"/>
</dbReference>
<evidence type="ECO:0000256" key="2">
    <source>
        <dbReference type="ARBA" id="ARBA00022670"/>
    </source>
</evidence>
<dbReference type="GO" id="GO:0005829">
    <property type="term" value="C:cytosol"/>
    <property type="evidence" value="ECO:0007669"/>
    <property type="project" value="TreeGrafter"/>
</dbReference>
<dbReference type="SUPFAM" id="SSF54001">
    <property type="entry name" value="Cysteine proteinases"/>
    <property type="match status" value="1"/>
</dbReference>
<dbReference type="InterPro" id="IPR028889">
    <property type="entry name" value="USP"/>
</dbReference>
<feature type="region of interest" description="Disordered" evidence="7">
    <location>
        <begin position="1"/>
        <end position="25"/>
    </location>
</feature>
<dbReference type="KEGG" id="lel:PVL30_005408"/>
<dbReference type="GeneID" id="5231237"/>
<feature type="compositionally biased region" description="Low complexity" evidence="7">
    <location>
        <begin position="1"/>
        <end position="23"/>
    </location>
</feature>
<feature type="compositionally biased region" description="Polar residues" evidence="7">
    <location>
        <begin position="270"/>
        <end position="288"/>
    </location>
</feature>
<keyword evidence="4 6" id="KW-0378">Hydrolase</keyword>
<comment type="catalytic activity">
    <reaction evidence="1 6">
        <text>Thiol-dependent hydrolysis of ester, thioester, amide, peptide and isopeptide bonds formed by the C-terminal Gly of ubiquitin (a 76-residue protein attached to proteins as an intracellular targeting signal).</text>
        <dbReference type="EC" id="3.4.19.12"/>
    </reaction>
</comment>
<dbReference type="Gene3D" id="3.90.70.10">
    <property type="entry name" value="Cysteine proteinases"/>
    <property type="match status" value="1"/>
</dbReference>
<organism evidence="9 10">
    <name type="scientific">Lodderomyces elongisporus (strain ATCC 11503 / CBS 2605 / JCM 1781 / NBRC 1676 / NRRL YB-4239)</name>
    <name type="common">Yeast</name>
    <name type="synonym">Saccharomyces elongisporus</name>
    <dbReference type="NCBI Taxonomy" id="379508"/>
    <lineage>
        <taxon>Eukaryota</taxon>
        <taxon>Fungi</taxon>
        <taxon>Dikarya</taxon>
        <taxon>Ascomycota</taxon>
        <taxon>Saccharomycotina</taxon>
        <taxon>Pichiomycetes</taxon>
        <taxon>Debaryomycetaceae</taxon>
        <taxon>Candida/Lodderomyces clade</taxon>
        <taxon>Lodderomyces</taxon>
    </lineage>
</organism>
<evidence type="ECO:0000259" key="8">
    <source>
        <dbReference type="PROSITE" id="PS50235"/>
    </source>
</evidence>
<dbReference type="STRING" id="379508.A5E4Y9"/>
<dbReference type="GO" id="GO:0005634">
    <property type="term" value="C:nucleus"/>
    <property type="evidence" value="ECO:0007669"/>
    <property type="project" value="TreeGrafter"/>
</dbReference>
<dbReference type="InterPro" id="IPR050164">
    <property type="entry name" value="Peptidase_C19"/>
</dbReference>
<dbReference type="CDD" id="cd02257">
    <property type="entry name" value="Peptidase_C19"/>
    <property type="match status" value="1"/>
</dbReference>
<feature type="region of interest" description="Disordered" evidence="7">
    <location>
        <begin position="134"/>
        <end position="187"/>
    </location>
</feature>
<reference evidence="9 10" key="1">
    <citation type="journal article" date="2009" name="Nature">
        <title>Evolution of pathogenicity and sexual reproduction in eight Candida genomes.</title>
        <authorList>
            <person name="Butler G."/>
            <person name="Rasmussen M.D."/>
            <person name="Lin M.F."/>
            <person name="Santos M.A."/>
            <person name="Sakthikumar S."/>
            <person name="Munro C.A."/>
            <person name="Rheinbay E."/>
            <person name="Grabherr M."/>
            <person name="Forche A."/>
            <person name="Reedy J.L."/>
            <person name="Agrafioti I."/>
            <person name="Arnaud M.B."/>
            <person name="Bates S."/>
            <person name="Brown A.J."/>
            <person name="Brunke S."/>
            <person name="Costanzo M.C."/>
            <person name="Fitzpatrick D.A."/>
            <person name="de Groot P.W."/>
            <person name="Harris D."/>
            <person name="Hoyer L.L."/>
            <person name="Hube B."/>
            <person name="Klis F.M."/>
            <person name="Kodira C."/>
            <person name="Lennard N."/>
            <person name="Logue M.E."/>
            <person name="Martin R."/>
            <person name="Neiman A.M."/>
            <person name="Nikolaou E."/>
            <person name="Quail M.A."/>
            <person name="Quinn J."/>
            <person name="Santos M.C."/>
            <person name="Schmitzberger F.F."/>
            <person name="Sherlock G."/>
            <person name="Shah P."/>
            <person name="Silverstein K.A."/>
            <person name="Skrzypek M.S."/>
            <person name="Soll D."/>
            <person name="Staggs R."/>
            <person name="Stansfield I."/>
            <person name="Stumpf M.P."/>
            <person name="Sudbery P.E."/>
            <person name="Srikantha T."/>
            <person name="Zeng Q."/>
            <person name="Berman J."/>
            <person name="Berriman M."/>
            <person name="Heitman J."/>
            <person name="Gow N.A."/>
            <person name="Lorenz M.C."/>
            <person name="Birren B.W."/>
            <person name="Kellis M."/>
            <person name="Cuomo C.A."/>
        </authorList>
    </citation>
    <scope>NUCLEOTIDE SEQUENCE [LARGE SCALE GENOMIC DNA]</scope>
    <source>
        <strain evidence="10">ATCC 11503 / BCRC 21390 / CBS 2605 / JCM 1781 / NBRC 1676 / NRRL YB-4239</strain>
    </source>
</reference>
<feature type="compositionally biased region" description="Basic and acidic residues" evidence="7">
    <location>
        <begin position="301"/>
        <end position="313"/>
    </location>
</feature>
<dbReference type="VEuPathDB" id="FungiDB:LELG_04678"/>
<feature type="region of interest" description="Disordered" evidence="7">
    <location>
        <begin position="451"/>
        <end position="508"/>
    </location>
</feature>
<dbReference type="InterPro" id="IPR018200">
    <property type="entry name" value="USP_CS"/>
</dbReference>
<accession>A5E4Y9</accession>
<feature type="compositionally biased region" description="Low complexity" evidence="7">
    <location>
        <begin position="461"/>
        <end position="500"/>
    </location>
</feature>
<keyword evidence="10" id="KW-1185">Reference proteome</keyword>
<feature type="compositionally biased region" description="Low complexity" evidence="7">
    <location>
        <begin position="248"/>
        <end position="265"/>
    </location>
</feature>
<dbReference type="GO" id="GO:0004843">
    <property type="term" value="F:cysteine-type deubiquitinase activity"/>
    <property type="evidence" value="ECO:0007669"/>
    <property type="project" value="UniProtKB-UniRule"/>
</dbReference>
<evidence type="ECO:0000256" key="3">
    <source>
        <dbReference type="ARBA" id="ARBA00022786"/>
    </source>
</evidence>
<name>A5E4Y9_LODEL</name>
<dbReference type="PROSITE" id="PS50235">
    <property type="entry name" value="USP_3"/>
    <property type="match status" value="1"/>
</dbReference>
<gene>
    <name evidence="9" type="ORF">LELG_04678</name>
</gene>
<protein>
    <recommendedName>
        <fullName evidence="6">Ubiquitin carboxyl-terminal hydrolase</fullName>
        <ecNumber evidence="6">3.4.19.12</ecNumber>
    </recommendedName>
</protein>
<dbReference type="eggNOG" id="KOG1871">
    <property type="taxonomic scope" value="Eukaryota"/>
</dbReference>
<evidence type="ECO:0000313" key="9">
    <source>
        <dbReference type="EMBL" id="EDK46497.1"/>
    </source>
</evidence>
<dbReference type="Pfam" id="PF00443">
    <property type="entry name" value="UCH"/>
    <property type="match status" value="1"/>
</dbReference>
<evidence type="ECO:0000256" key="7">
    <source>
        <dbReference type="SAM" id="MobiDB-lite"/>
    </source>
</evidence>
<dbReference type="PROSITE" id="PS00973">
    <property type="entry name" value="USP_2"/>
    <property type="match status" value="1"/>
</dbReference>
<evidence type="ECO:0000256" key="5">
    <source>
        <dbReference type="ARBA" id="ARBA00022807"/>
    </source>
</evidence>
<evidence type="ECO:0000313" key="10">
    <source>
        <dbReference type="Proteomes" id="UP000001996"/>
    </source>
</evidence>
<evidence type="ECO:0000256" key="6">
    <source>
        <dbReference type="RuleBase" id="RU366025"/>
    </source>
</evidence>
<dbReference type="OrthoDB" id="429671at2759"/>
<dbReference type="EMBL" id="CH981530">
    <property type="protein sequence ID" value="EDK46497.1"/>
    <property type="molecule type" value="Genomic_DNA"/>
</dbReference>
<dbReference type="InterPro" id="IPR001394">
    <property type="entry name" value="Peptidase_C19_UCH"/>
</dbReference>
<dbReference type="GO" id="GO:0016579">
    <property type="term" value="P:protein deubiquitination"/>
    <property type="evidence" value="ECO:0007669"/>
    <property type="project" value="InterPro"/>
</dbReference>
<sequence length="942" mass="105148">MSAHRSSSTSTANTQASSSNSSSLRFRGDAVSFAPSFQPYQAQAQFASPLIPQGLPHYANTHGAPLQYPYQHPQQQTPRQHMAAAAAAVPPQSHYYVPYGTPSYPMMTPHMYHLYMQDMYLPHPSLQPYMIPPAFAPQSHMPQPMPPPMPHQQFSPVQHPQKPAKQNHNNNHNQNHNHNHNHNQNYNQNQNLHHHLQTRLHLHNQQHLNHQFANDNKNTPQRTSTDLPSVVNDNDKNGNSLPVPSPSPSRSSSPAQQQIQPQGSSKGSRKNSVPSTQVPESSKENVLNGSIEEKTSEEDEKGEKEKKEEKKKKDVNDIITTTAAAATKTSNSETLRVLPLYVNISRTEFSSIFPMTEQTRFIDNITRLNRLADGVNDTQKFILSTGFVNYVDANGTSKLITPNNGVGAGSQPNKKLSEQTKQNSQDATVNNNWASILQSTAQAVTQKKTIKKPLGSAVPASSSSSSTTTTTTPFSSSSSSSYSPSSSSSSSSSSTITPNSKQTVQTTSVLHSRVTSDVSNFSFVESELAQPLGVLLLKIMFDKKYSIFNNFPTFDVKPKGLTNTGNICFMNSILQILLYCQPFNRLLKLIETKSISELVNSSLPLLDATIKLFNDFKPVHSDSSNGSINNGKAAVPIEPFYHALSKHSKFSHLRWGQQEDAEEFLGYYLDALNEEFLTALRRLNTSQVDTLIQSYSQEDSHELTKFKYNVKTCIRRIKKENDGEDEDEWNQVGAKKNVTKVEVEPTPLNMIFGGEFKSIITIPKGSSFQKSITIDPFQQLQLDISQSDSIDDAFLHLNEVESISYMSNNNSELQVKKQTFVSKLPEVLIIHLKRFSYLKDQEVAIEKLKKLVAYNHKLSVPSQILSAEAQASVSTYQLSSVVYHHGANADTGHYTSDIYDYELKQWWRIDDTIVNSIKANEVLNSGNDENSKNAYILVYEKI</sequence>
<keyword evidence="5 6" id="KW-0788">Thiol protease</keyword>
<dbReference type="AlphaFoldDB" id="A5E4Y9"/>
<dbReference type="PANTHER" id="PTHR24006">
    <property type="entry name" value="UBIQUITIN CARBOXYL-TERMINAL HYDROLASE"/>
    <property type="match status" value="1"/>
</dbReference>
<dbReference type="HOGENOM" id="CLU_008279_4_0_1"/>
<dbReference type="InParanoid" id="A5E4Y9"/>
<keyword evidence="2 6" id="KW-0645">Protease</keyword>
<keyword evidence="3 6" id="KW-0833">Ubl conjugation pathway</keyword>
<evidence type="ECO:0000256" key="4">
    <source>
        <dbReference type="ARBA" id="ARBA00022801"/>
    </source>
</evidence>
<feature type="region of interest" description="Disordered" evidence="7">
    <location>
        <begin position="398"/>
        <end position="431"/>
    </location>
</feature>
<evidence type="ECO:0000256" key="1">
    <source>
        <dbReference type="ARBA" id="ARBA00000707"/>
    </source>
</evidence>
<dbReference type="GO" id="GO:0006508">
    <property type="term" value="P:proteolysis"/>
    <property type="evidence" value="ECO:0007669"/>
    <property type="project" value="UniProtKB-KW"/>
</dbReference>
<feature type="compositionally biased region" description="Polar residues" evidence="7">
    <location>
        <begin position="212"/>
        <end position="227"/>
    </location>
</feature>
<dbReference type="Proteomes" id="UP000001996">
    <property type="component" value="Unassembled WGS sequence"/>
</dbReference>